<dbReference type="Proteomes" id="UP000814128">
    <property type="component" value="Unassembled WGS sequence"/>
</dbReference>
<protein>
    <submittedName>
        <fullName evidence="1">Uncharacterized protein</fullName>
    </submittedName>
</protein>
<organism evidence="1 2">
    <name type="scientific">Vararia minispora EC-137</name>
    <dbReference type="NCBI Taxonomy" id="1314806"/>
    <lineage>
        <taxon>Eukaryota</taxon>
        <taxon>Fungi</taxon>
        <taxon>Dikarya</taxon>
        <taxon>Basidiomycota</taxon>
        <taxon>Agaricomycotina</taxon>
        <taxon>Agaricomycetes</taxon>
        <taxon>Russulales</taxon>
        <taxon>Lachnocladiaceae</taxon>
        <taxon>Vararia</taxon>
    </lineage>
</organism>
<dbReference type="EMBL" id="MU274049">
    <property type="protein sequence ID" value="KAI0027009.1"/>
    <property type="molecule type" value="Genomic_DNA"/>
</dbReference>
<reference evidence="1" key="1">
    <citation type="submission" date="2021-02" db="EMBL/GenBank/DDBJ databases">
        <authorList>
            <consortium name="DOE Joint Genome Institute"/>
            <person name="Ahrendt S."/>
            <person name="Looney B.P."/>
            <person name="Miyauchi S."/>
            <person name="Morin E."/>
            <person name="Drula E."/>
            <person name="Courty P.E."/>
            <person name="Chicoki N."/>
            <person name="Fauchery L."/>
            <person name="Kohler A."/>
            <person name="Kuo A."/>
            <person name="Labutti K."/>
            <person name="Pangilinan J."/>
            <person name="Lipzen A."/>
            <person name="Riley R."/>
            <person name="Andreopoulos W."/>
            <person name="He G."/>
            <person name="Johnson J."/>
            <person name="Barry K.W."/>
            <person name="Grigoriev I.V."/>
            <person name="Nagy L."/>
            <person name="Hibbett D."/>
            <person name="Henrissat B."/>
            <person name="Matheny P.B."/>
            <person name="Labbe J."/>
            <person name="Martin F."/>
        </authorList>
    </citation>
    <scope>NUCLEOTIDE SEQUENCE</scope>
    <source>
        <strain evidence="1">EC-137</strain>
    </source>
</reference>
<evidence type="ECO:0000313" key="1">
    <source>
        <dbReference type="EMBL" id="KAI0027009.1"/>
    </source>
</evidence>
<accession>A0ACB8Q5G1</accession>
<evidence type="ECO:0000313" key="2">
    <source>
        <dbReference type="Proteomes" id="UP000814128"/>
    </source>
</evidence>
<comment type="caution">
    <text evidence="1">The sequence shown here is derived from an EMBL/GenBank/DDBJ whole genome shotgun (WGS) entry which is preliminary data.</text>
</comment>
<sequence>MFFDVLGPRVLAFLMDDTVRRQWQLFGRINGRRFCASPSSPASTPVNLGSPDTTDSEMSTPQNSANIRFEDVTFPAGITTQVYPSDIGARRFVVLSGYEIGAMDKMDALCSTANLPAAVVYEFRSHSDALVFYRQAESTGNAHLIGRGSAYERAVFSSWVRKNLNRLNNDVLGRALRGEGAIDISPSPSPPSSPSARRSPLSTPTSRETSSYNVSGPSSPGPRRTFQRRAAPQTPLSSPGSCPVPSRDKTSAPNPPRTPTSSQGVRSNALTPTRNSAHASPSVRRGPMGLVVPADWEPTVFTPPFGTDQSWRPAQMPLSADGRVPLGMKGIHKWIECKASNGGDNRSFYSKGHDIYEDALADWWKRWNVGKGSGGVIFRAPQSTM</sequence>
<name>A0ACB8Q5G1_9AGAM</name>
<keyword evidence="2" id="KW-1185">Reference proteome</keyword>
<reference evidence="1" key="2">
    <citation type="journal article" date="2022" name="New Phytol.">
        <title>Evolutionary transition to the ectomycorrhizal habit in the genomes of a hyperdiverse lineage of mushroom-forming fungi.</title>
        <authorList>
            <person name="Looney B."/>
            <person name="Miyauchi S."/>
            <person name="Morin E."/>
            <person name="Drula E."/>
            <person name="Courty P.E."/>
            <person name="Kohler A."/>
            <person name="Kuo A."/>
            <person name="LaButti K."/>
            <person name="Pangilinan J."/>
            <person name="Lipzen A."/>
            <person name="Riley R."/>
            <person name="Andreopoulos W."/>
            <person name="He G."/>
            <person name="Johnson J."/>
            <person name="Nolan M."/>
            <person name="Tritt A."/>
            <person name="Barry K.W."/>
            <person name="Grigoriev I.V."/>
            <person name="Nagy L.G."/>
            <person name="Hibbett D."/>
            <person name="Henrissat B."/>
            <person name="Matheny P.B."/>
            <person name="Labbe J."/>
            <person name="Martin F.M."/>
        </authorList>
    </citation>
    <scope>NUCLEOTIDE SEQUENCE</scope>
    <source>
        <strain evidence="1">EC-137</strain>
    </source>
</reference>
<proteinExistence type="predicted"/>
<gene>
    <name evidence="1" type="ORF">K488DRAFT_74889</name>
</gene>